<accession>A0AAP0MLU7</accession>
<keyword evidence="2" id="KW-1185">Reference proteome</keyword>
<sequence length="68" mass="7478">MSLQGYFDSESGGKRLAYADHQTGASHQFSCNSDRNFATVIHSRASRGPTRVMRARSAAHGYSCDRIV</sequence>
<comment type="caution">
    <text evidence="1">The sequence shown here is derived from an EMBL/GenBank/DDBJ whole genome shotgun (WGS) entry which is preliminary data.</text>
</comment>
<name>A0AAP0MLU7_9ROSI</name>
<organism evidence="1 2">
    <name type="scientific">Citrus x changshan-huyou</name>
    <dbReference type="NCBI Taxonomy" id="2935761"/>
    <lineage>
        <taxon>Eukaryota</taxon>
        <taxon>Viridiplantae</taxon>
        <taxon>Streptophyta</taxon>
        <taxon>Embryophyta</taxon>
        <taxon>Tracheophyta</taxon>
        <taxon>Spermatophyta</taxon>
        <taxon>Magnoliopsida</taxon>
        <taxon>eudicotyledons</taxon>
        <taxon>Gunneridae</taxon>
        <taxon>Pentapetalae</taxon>
        <taxon>rosids</taxon>
        <taxon>malvids</taxon>
        <taxon>Sapindales</taxon>
        <taxon>Rutaceae</taxon>
        <taxon>Aurantioideae</taxon>
        <taxon>Citrus</taxon>
    </lineage>
</organism>
<protein>
    <submittedName>
        <fullName evidence="1">Uncharacterized protein</fullName>
    </submittedName>
</protein>
<dbReference type="EMBL" id="JBCGBO010000004">
    <property type="protein sequence ID" value="KAK9210166.1"/>
    <property type="molecule type" value="Genomic_DNA"/>
</dbReference>
<dbReference type="AlphaFoldDB" id="A0AAP0MLU7"/>
<evidence type="ECO:0000313" key="2">
    <source>
        <dbReference type="Proteomes" id="UP001428341"/>
    </source>
</evidence>
<evidence type="ECO:0000313" key="1">
    <source>
        <dbReference type="EMBL" id="KAK9210166.1"/>
    </source>
</evidence>
<proteinExistence type="predicted"/>
<reference evidence="1 2" key="1">
    <citation type="submission" date="2024-05" db="EMBL/GenBank/DDBJ databases">
        <title>Haplotype-resolved chromosome-level genome assembly of Huyou (Citrus changshanensis).</title>
        <authorList>
            <person name="Miao C."/>
            <person name="Chen W."/>
            <person name="Wu Y."/>
            <person name="Wang L."/>
            <person name="Zhao S."/>
            <person name="Grierson D."/>
            <person name="Xu C."/>
            <person name="Chen K."/>
        </authorList>
    </citation>
    <scope>NUCLEOTIDE SEQUENCE [LARGE SCALE GENOMIC DNA]</scope>
    <source>
        <strain evidence="1">01-14</strain>
        <tissue evidence="1">Leaf</tissue>
    </source>
</reference>
<dbReference type="Proteomes" id="UP001428341">
    <property type="component" value="Unassembled WGS sequence"/>
</dbReference>
<gene>
    <name evidence="1" type="ORF">WN944_002535</name>
</gene>